<dbReference type="PANTHER" id="PTHR32438:SF5">
    <property type="entry name" value="4-ALPHA-GLUCANOTRANSFERASE DPE1, CHLOROPLASTIC_AMYLOPLASTIC"/>
    <property type="match status" value="1"/>
</dbReference>
<evidence type="ECO:0000256" key="3">
    <source>
        <dbReference type="ARBA" id="ARBA00012560"/>
    </source>
</evidence>
<sequence length="501" mass="56642">MPFPRASGLLLHPTSLPGRFGIGDLGQAAYQFVDFMAESGQQLWQVLPLGPTSFGHSPYMCYSAMAGNPLLLSLEHFQEQDLLGEADLQIGVGFRPEVVAYEQMMSIKWSLLRKAARQFLAQDSEDDQQAFDEFCQTRAHWLNDYALFMALKDAHGGAGWNYWDGAIAKRDPTALDIWQQKLMDDIALHKVWQFQFFQQWSNLRQYANDHGIQIIGDIPIYVAHNSADVWANPEQFHLDPITGEAALMAGVPPDYFSDTGQLWGNPIYNWAHMQNDGFQWWLHRFRTMLEYVDLIRVDHFRGFRAYWQVKQGETTAMNGEWVNAPGDELFETIRQEFGSLPILAEDLGVITPDVEALRDKFEFPGMKILHFAFGSGPDNPYLPYNLSANCLVYTGTHDNNTTVGWFHSLSEGERQIVEAYIGGLSAEGIHWDLIRLALSTVANQVIIPVQDLLGLDSAARMNLPSTTGGNWSWRYPPTALTTAIANRLRHLTELYGRGPAH</sequence>
<dbReference type="EMBL" id="WVIC01000027">
    <property type="protein sequence ID" value="NCJ07475.1"/>
    <property type="molecule type" value="Genomic_DNA"/>
</dbReference>
<keyword evidence="6 10" id="KW-0808">Transferase</keyword>
<evidence type="ECO:0000313" key="12">
    <source>
        <dbReference type="Proteomes" id="UP000607397"/>
    </source>
</evidence>
<dbReference type="NCBIfam" id="NF011079">
    <property type="entry name" value="PRK14508.1-2"/>
    <property type="match status" value="1"/>
</dbReference>
<dbReference type="PANTHER" id="PTHR32438">
    <property type="entry name" value="4-ALPHA-GLUCANOTRANSFERASE DPE1, CHLOROPLASTIC/AMYLOPLASTIC"/>
    <property type="match status" value="1"/>
</dbReference>
<name>A0A8K2A907_9CYAN</name>
<keyword evidence="7 10" id="KW-0119">Carbohydrate metabolism</keyword>
<evidence type="ECO:0000256" key="5">
    <source>
        <dbReference type="ARBA" id="ARBA00022676"/>
    </source>
</evidence>
<dbReference type="Gene3D" id="3.20.20.80">
    <property type="entry name" value="Glycosidases"/>
    <property type="match status" value="1"/>
</dbReference>
<dbReference type="AlphaFoldDB" id="A0A8K2A907"/>
<dbReference type="NCBIfam" id="TIGR00217">
    <property type="entry name" value="malQ"/>
    <property type="match status" value="1"/>
</dbReference>
<dbReference type="Proteomes" id="UP000607397">
    <property type="component" value="Unassembled WGS sequence"/>
</dbReference>
<evidence type="ECO:0000256" key="4">
    <source>
        <dbReference type="ARBA" id="ARBA00020295"/>
    </source>
</evidence>
<protein>
    <recommendedName>
        <fullName evidence="4 10">4-alpha-glucanotransferase</fullName>
        <ecNumber evidence="3 10">2.4.1.25</ecNumber>
    </recommendedName>
    <alternativeName>
        <fullName evidence="8 10">Amylomaltase</fullName>
    </alternativeName>
    <alternativeName>
        <fullName evidence="9 10">Disproportionating enzyme</fullName>
    </alternativeName>
</protein>
<dbReference type="NCBIfam" id="NF011080">
    <property type="entry name" value="PRK14508.1-3"/>
    <property type="match status" value="1"/>
</dbReference>
<keyword evidence="5 10" id="KW-0328">Glycosyltransferase</keyword>
<dbReference type="RefSeq" id="WP_161825954.1">
    <property type="nucleotide sequence ID" value="NZ_WVIC01000027.1"/>
</dbReference>
<evidence type="ECO:0000313" key="11">
    <source>
        <dbReference type="EMBL" id="NCJ07475.1"/>
    </source>
</evidence>
<reference evidence="11" key="1">
    <citation type="submission" date="2019-12" db="EMBL/GenBank/DDBJ databases">
        <title>High-Quality draft genome sequences of three cyanobacteria isolated from the limestone walls of the Old Cathedral of Coimbra.</title>
        <authorList>
            <person name="Tiago I."/>
            <person name="Soares F."/>
            <person name="Portugal A."/>
        </authorList>
    </citation>
    <scope>NUCLEOTIDE SEQUENCE [LARGE SCALE GENOMIC DNA]</scope>
    <source>
        <strain evidence="11">C</strain>
    </source>
</reference>
<evidence type="ECO:0000256" key="9">
    <source>
        <dbReference type="ARBA" id="ARBA00031501"/>
    </source>
</evidence>
<evidence type="ECO:0000256" key="1">
    <source>
        <dbReference type="ARBA" id="ARBA00000439"/>
    </source>
</evidence>
<comment type="caution">
    <text evidence="11">The sequence shown here is derived from an EMBL/GenBank/DDBJ whole genome shotgun (WGS) entry which is preliminary data.</text>
</comment>
<dbReference type="InterPro" id="IPR003385">
    <property type="entry name" value="Glyco_hydro_77"/>
</dbReference>
<comment type="similarity">
    <text evidence="2 10">Belongs to the disproportionating enzyme family.</text>
</comment>
<comment type="catalytic activity">
    <reaction evidence="1 10">
        <text>Transfers a segment of a (1-&gt;4)-alpha-D-glucan to a new position in an acceptor, which may be glucose or a (1-&gt;4)-alpha-D-glucan.</text>
        <dbReference type="EC" id="2.4.1.25"/>
    </reaction>
</comment>
<keyword evidence="12" id="KW-1185">Reference proteome</keyword>
<accession>A0A8K2A907</accession>
<dbReference type="SUPFAM" id="SSF51445">
    <property type="entry name" value="(Trans)glycosidases"/>
    <property type="match status" value="1"/>
</dbReference>
<gene>
    <name evidence="11" type="primary">malQ</name>
    <name evidence="11" type="ORF">GS597_13350</name>
</gene>
<dbReference type="Pfam" id="PF02446">
    <property type="entry name" value="Glyco_hydro_77"/>
    <property type="match status" value="1"/>
</dbReference>
<evidence type="ECO:0000256" key="6">
    <source>
        <dbReference type="ARBA" id="ARBA00022679"/>
    </source>
</evidence>
<dbReference type="InterPro" id="IPR017853">
    <property type="entry name" value="GH"/>
</dbReference>
<dbReference type="GO" id="GO:0005975">
    <property type="term" value="P:carbohydrate metabolic process"/>
    <property type="evidence" value="ECO:0007669"/>
    <property type="project" value="InterPro"/>
</dbReference>
<evidence type="ECO:0000256" key="8">
    <source>
        <dbReference type="ARBA" id="ARBA00031423"/>
    </source>
</evidence>
<proteinExistence type="inferred from homology"/>
<evidence type="ECO:0000256" key="2">
    <source>
        <dbReference type="ARBA" id="ARBA00005684"/>
    </source>
</evidence>
<evidence type="ECO:0000256" key="7">
    <source>
        <dbReference type="ARBA" id="ARBA00023277"/>
    </source>
</evidence>
<dbReference type="EC" id="2.4.1.25" evidence="3 10"/>
<dbReference type="GO" id="GO:0004134">
    <property type="term" value="F:4-alpha-glucanotransferase activity"/>
    <property type="evidence" value="ECO:0007669"/>
    <property type="project" value="UniProtKB-EC"/>
</dbReference>
<organism evidence="11 12">
    <name type="scientific">Petrachloros mirabilis ULC683</name>
    <dbReference type="NCBI Taxonomy" id="2781853"/>
    <lineage>
        <taxon>Bacteria</taxon>
        <taxon>Bacillati</taxon>
        <taxon>Cyanobacteriota</taxon>
        <taxon>Cyanophyceae</taxon>
        <taxon>Synechococcales</taxon>
        <taxon>Petrachlorosaceae</taxon>
        <taxon>Petrachloros</taxon>
        <taxon>Petrachloros mirabilis</taxon>
    </lineage>
</organism>
<evidence type="ECO:0000256" key="10">
    <source>
        <dbReference type="RuleBase" id="RU361207"/>
    </source>
</evidence>